<evidence type="ECO:0000256" key="7">
    <source>
        <dbReference type="ARBA" id="ARBA00023239"/>
    </source>
</evidence>
<evidence type="ECO:0000256" key="1">
    <source>
        <dbReference type="ARBA" id="ARBA00000695"/>
    </source>
</evidence>
<dbReference type="InterPro" id="IPR012334">
    <property type="entry name" value="Pectin_lyas_fold"/>
</dbReference>
<dbReference type="InterPro" id="IPR011050">
    <property type="entry name" value="Pectin_lyase_fold/virulence"/>
</dbReference>
<comment type="similarity">
    <text evidence="8">Belongs to the polysaccharide lyase 1 family.</text>
</comment>
<keyword evidence="4 8" id="KW-0479">Metal-binding</keyword>
<dbReference type="GO" id="GO:0030570">
    <property type="term" value="F:pectate lyase activity"/>
    <property type="evidence" value="ECO:0007669"/>
    <property type="project" value="UniProtKB-EC"/>
</dbReference>
<sequence length="416" mass="45991">MGSSELTNCFFLLFFGLASVVPALTTANVFVRDEGALHRFHDLMPLNATIRRELRGRRYRGPCMATNVIDKCWRCDPNWANNRQRLADCAQGFGRAAKGGQGGPIYVVTDPSDDNVAEPRPGTLRHAVIQKGPLWIIFARSMTITLSQELIMQSHKTIDGRGVNVHIAYGAGFTIQFVRNIIIHNVHIHDVKTTSGGMIRDSVDHVGLRTANEGDGISIFGARDVWLDHLSMSKCSDGLIDAVQASTAITISNCHFTDHDKVLLFGASDVTEVDKNMQVTVAFNHFGKRLVQRMPRCRSGFFHLVNNDYTHWEMYAIGGSHDATIISQGNRFIAPPLSQFFKEVTHRDAPVALWSKWTWVSDGDVFLNGARFVPSGNPDGARQFAALELIKAAPGTEVFTLTRFSGFLSCVIGRAC</sequence>
<dbReference type="GeneID" id="113700208"/>
<gene>
    <name evidence="11" type="primary">LOC113700208</name>
</gene>
<evidence type="ECO:0000259" key="9">
    <source>
        <dbReference type="SMART" id="SM00656"/>
    </source>
</evidence>
<dbReference type="InterPro" id="IPR045032">
    <property type="entry name" value="PEL"/>
</dbReference>
<evidence type="ECO:0000313" key="10">
    <source>
        <dbReference type="Proteomes" id="UP001652660"/>
    </source>
</evidence>
<dbReference type="PANTHER" id="PTHR31683">
    <property type="entry name" value="PECTATE LYASE 18-RELATED"/>
    <property type="match status" value="1"/>
</dbReference>
<comment type="pathway">
    <text evidence="2 8">Glycan metabolism; pectin degradation; 2-dehydro-3-deoxy-D-gluconate from pectin: step 2/5.</text>
</comment>
<reference evidence="11" key="2">
    <citation type="submission" date="2025-08" db="UniProtKB">
        <authorList>
            <consortium name="RefSeq"/>
        </authorList>
    </citation>
    <scope>IDENTIFICATION</scope>
    <source>
        <tissue evidence="11">Leaves</tissue>
    </source>
</reference>
<evidence type="ECO:0000256" key="3">
    <source>
        <dbReference type="ARBA" id="ARBA00012272"/>
    </source>
</evidence>
<feature type="domain" description="Pectate lyase" evidence="9">
    <location>
        <begin position="141"/>
        <end position="338"/>
    </location>
</feature>
<dbReference type="RefSeq" id="XP_027076526.1">
    <property type="nucleotide sequence ID" value="XM_027220725.2"/>
</dbReference>
<dbReference type="UniPathway" id="UPA00545">
    <property type="reaction ID" value="UER00824"/>
</dbReference>
<evidence type="ECO:0000256" key="6">
    <source>
        <dbReference type="ARBA" id="ARBA00022837"/>
    </source>
</evidence>
<name>A0A6P6TFZ5_COFAR</name>
<evidence type="ECO:0000256" key="4">
    <source>
        <dbReference type="ARBA" id="ARBA00022723"/>
    </source>
</evidence>
<dbReference type="Proteomes" id="UP001652660">
    <property type="component" value="Chromosome 7c"/>
</dbReference>
<dbReference type="GO" id="GO:0045490">
    <property type="term" value="P:pectin catabolic process"/>
    <property type="evidence" value="ECO:0007669"/>
    <property type="project" value="UniProtKB-UniPathway"/>
</dbReference>
<comment type="cofactor">
    <cofactor evidence="8">
        <name>Ca(2+)</name>
        <dbReference type="ChEBI" id="CHEBI:29108"/>
    </cofactor>
    <text evidence="8">Binds 1 Ca(2+) ion. Required for its activity.</text>
</comment>
<dbReference type="AlphaFoldDB" id="A0A6P6TFZ5"/>
<comment type="catalytic activity">
    <reaction evidence="1 8">
        <text>Eliminative cleavage of (1-&gt;4)-alpha-D-galacturonan to give oligosaccharides with 4-deoxy-alpha-D-galact-4-enuronosyl groups at their non-reducing ends.</text>
        <dbReference type="EC" id="4.2.2.2"/>
    </reaction>
</comment>
<reference evidence="10" key="1">
    <citation type="journal article" date="2025" name="Foods">
        <title>Unveiling the Microbial Signatures of Arabica Coffee Cherries: Insights into Ripeness Specific Diversity, Functional Traits, and Implications for Quality and Safety.</title>
        <authorList>
            <consortium name="RefSeq"/>
            <person name="Tenea G.N."/>
            <person name="Cifuentes V."/>
            <person name="Reyes P."/>
            <person name="Cevallos-Vallejos M."/>
        </authorList>
    </citation>
    <scope>NUCLEOTIDE SEQUENCE [LARGE SCALE GENOMIC DNA]</scope>
</reference>
<proteinExistence type="inferred from homology"/>
<dbReference type="Gene3D" id="2.160.20.10">
    <property type="entry name" value="Single-stranded right-handed beta-helix, Pectin lyase-like"/>
    <property type="match status" value="1"/>
</dbReference>
<evidence type="ECO:0000256" key="8">
    <source>
        <dbReference type="RuleBase" id="RU361123"/>
    </source>
</evidence>
<dbReference type="GO" id="GO:0046872">
    <property type="term" value="F:metal ion binding"/>
    <property type="evidence" value="ECO:0007669"/>
    <property type="project" value="UniProtKB-KW"/>
</dbReference>
<dbReference type="InterPro" id="IPR002022">
    <property type="entry name" value="Pec_lyase"/>
</dbReference>
<keyword evidence="10" id="KW-1185">Reference proteome</keyword>
<dbReference type="SUPFAM" id="SSF51126">
    <property type="entry name" value="Pectin lyase-like"/>
    <property type="match status" value="1"/>
</dbReference>
<dbReference type="Pfam" id="PF00544">
    <property type="entry name" value="Pectate_lyase_4"/>
    <property type="match status" value="1"/>
</dbReference>
<keyword evidence="6 8" id="KW-0106">Calcium</keyword>
<feature type="chain" id="PRO_5028523715" description="Pectate lyase" evidence="8">
    <location>
        <begin position="28"/>
        <end position="416"/>
    </location>
</feature>
<keyword evidence="5 8" id="KW-0732">Signal</keyword>
<dbReference type="PRINTS" id="PR00807">
    <property type="entry name" value="AMBALLERGEN"/>
</dbReference>
<keyword evidence="7 8" id="KW-0456">Lyase</keyword>
<evidence type="ECO:0000256" key="2">
    <source>
        <dbReference type="ARBA" id="ARBA00005220"/>
    </source>
</evidence>
<dbReference type="InterPro" id="IPR018082">
    <property type="entry name" value="AmbAllergen"/>
</dbReference>
<protein>
    <recommendedName>
        <fullName evidence="3 8">Pectate lyase</fullName>
        <ecNumber evidence="3 8">4.2.2.2</ecNumber>
    </recommendedName>
</protein>
<accession>A0A6P6TFZ5</accession>
<organism evidence="10 11">
    <name type="scientific">Coffea arabica</name>
    <name type="common">Arabian coffee</name>
    <dbReference type="NCBI Taxonomy" id="13443"/>
    <lineage>
        <taxon>Eukaryota</taxon>
        <taxon>Viridiplantae</taxon>
        <taxon>Streptophyta</taxon>
        <taxon>Embryophyta</taxon>
        <taxon>Tracheophyta</taxon>
        <taxon>Spermatophyta</taxon>
        <taxon>Magnoliopsida</taxon>
        <taxon>eudicotyledons</taxon>
        <taxon>Gunneridae</taxon>
        <taxon>Pentapetalae</taxon>
        <taxon>asterids</taxon>
        <taxon>lamiids</taxon>
        <taxon>Gentianales</taxon>
        <taxon>Rubiaceae</taxon>
        <taxon>Ixoroideae</taxon>
        <taxon>Gardenieae complex</taxon>
        <taxon>Bertiereae - Coffeeae clade</taxon>
        <taxon>Coffeeae</taxon>
        <taxon>Coffea</taxon>
    </lineage>
</organism>
<evidence type="ECO:0000313" key="11">
    <source>
        <dbReference type="RefSeq" id="XP_027076526.1"/>
    </source>
</evidence>
<feature type="signal peptide" evidence="8">
    <location>
        <begin position="1"/>
        <end position="27"/>
    </location>
</feature>
<dbReference type="PANTHER" id="PTHR31683:SF181">
    <property type="entry name" value="PECTATE LYASE 6-RELATED"/>
    <property type="match status" value="1"/>
</dbReference>
<evidence type="ECO:0000256" key="5">
    <source>
        <dbReference type="ARBA" id="ARBA00022729"/>
    </source>
</evidence>
<dbReference type="EC" id="4.2.2.2" evidence="3 8"/>
<dbReference type="OrthoDB" id="1637350at2759"/>
<dbReference type="SMART" id="SM00656">
    <property type="entry name" value="Amb_all"/>
    <property type="match status" value="1"/>
</dbReference>